<dbReference type="PANTHER" id="PTHR33365:SF4">
    <property type="entry name" value="CYCLOCHLOROTINE BIOSYNTHESIS PROTEIN O"/>
    <property type="match status" value="1"/>
</dbReference>
<protein>
    <submittedName>
        <fullName evidence="4">Uncharacterized protein</fullName>
    </submittedName>
</protein>
<keyword evidence="5" id="KW-1185">Reference proteome</keyword>
<keyword evidence="3" id="KW-0472">Membrane</keyword>
<feature type="transmembrane region" description="Helical" evidence="3">
    <location>
        <begin position="6"/>
        <end position="27"/>
    </location>
</feature>
<dbReference type="EMBL" id="JAVFKD010000010">
    <property type="protein sequence ID" value="KAK5994531.1"/>
    <property type="molecule type" value="Genomic_DNA"/>
</dbReference>
<comment type="pathway">
    <text evidence="1">Mycotoxin biosynthesis.</text>
</comment>
<keyword evidence="3" id="KW-0812">Transmembrane</keyword>
<name>A0ABR0SRY0_9HYPO</name>
<evidence type="ECO:0000256" key="1">
    <source>
        <dbReference type="ARBA" id="ARBA00004685"/>
    </source>
</evidence>
<keyword evidence="3" id="KW-1133">Transmembrane helix</keyword>
<accession>A0ABR0SRY0</accession>
<organism evidence="4 5">
    <name type="scientific">Cladobotryum mycophilum</name>
    <dbReference type="NCBI Taxonomy" id="491253"/>
    <lineage>
        <taxon>Eukaryota</taxon>
        <taxon>Fungi</taxon>
        <taxon>Dikarya</taxon>
        <taxon>Ascomycota</taxon>
        <taxon>Pezizomycotina</taxon>
        <taxon>Sordariomycetes</taxon>
        <taxon>Hypocreomycetidae</taxon>
        <taxon>Hypocreales</taxon>
        <taxon>Hypocreaceae</taxon>
        <taxon>Cladobotryum</taxon>
    </lineage>
</organism>
<evidence type="ECO:0000256" key="3">
    <source>
        <dbReference type="SAM" id="Phobius"/>
    </source>
</evidence>
<reference evidence="4 5" key="1">
    <citation type="submission" date="2024-01" db="EMBL/GenBank/DDBJ databases">
        <title>Complete genome of Cladobotryum mycophilum ATHUM6906.</title>
        <authorList>
            <person name="Christinaki A.C."/>
            <person name="Myridakis A.I."/>
            <person name="Kouvelis V.N."/>
        </authorList>
    </citation>
    <scope>NUCLEOTIDE SEQUENCE [LARGE SCALE GENOMIC DNA]</scope>
    <source>
        <strain evidence="4 5">ATHUM6906</strain>
    </source>
</reference>
<comment type="similarity">
    <text evidence="2">Belongs to the ustYa family.</text>
</comment>
<sequence length="242" mass="28245">MIASIWISPLAWASIFMLLFLTLFNVYHVLHLVPNDKVCGLHGMAWTPVDQGLNYEWQMFPWLTLFTKSDYFGDPVEDADKNWQEFLPESPIAIPKSRLRDLKPTPDSNLLHPPRDETRVLALPEVFVELGCINLLRQHLNRQRYNITYSDKPAFQGPYEDIMYRADLCLNRLREAAMCWGDMSSILQNLTRVPGHPIPDSALDYATRHKCRDFEAVARWTENNAVKAVRMRDMWWGGRVFY</sequence>
<proteinExistence type="inferred from homology"/>
<dbReference type="Pfam" id="PF11807">
    <property type="entry name" value="UstYa"/>
    <property type="match status" value="1"/>
</dbReference>
<comment type="caution">
    <text evidence="4">The sequence shown here is derived from an EMBL/GenBank/DDBJ whole genome shotgun (WGS) entry which is preliminary data.</text>
</comment>
<dbReference type="InterPro" id="IPR021765">
    <property type="entry name" value="UstYa-like"/>
</dbReference>
<evidence type="ECO:0000256" key="2">
    <source>
        <dbReference type="ARBA" id="ARBA00035112"/>
    </source>
</evidence>
<dbReference type="Proteomes" id="UP001338125">
    <property type="component" value="Unassembled WGS sequence"/>
</dbReference>
<evidence type="ECO:0000313" key="5">
    <source>
        <dbReference type="Proteomes" id="UP001338125"/>
    </source>
</evidence>
<gene>
    <name evidence="4" type="ORF">PT974_05009</name>
</gene>
<evidence type="ECO:0000313" key="4">
    <source>
        <dbReference type="EMBL" id="KAK5994531.1"/>
    </source>
</evidence>
<dbReference type="PANTHER" id="PTHR33365">
    <property type="entry name" value="YALI0B05434P"/>
    <property type="match status" value="1"/>
</dbReference>